<dbReference type="RefSeq" id="WP_133620827.1">
    <property type="nucleotide sequence ID" value="NZ_SNZE01000017.1"/>
</dbReference>
<dbReference type="SUPFAM" id="SSF53800">
    <property type="entry name" value="Chelatase"/>
    <property type="match status" value="1"/>
</dbReference>
<dbReference type="AlphaFoldDB" id="A0A4R6Y2J9"/>
<sequence length="128" mass="14383">MSNINTNKRALILFAHGSRQSGWREPFERVAQRLEQQNIDAQVELAFLEFMHPTLSESLENVITQGIHHITIVPMFFGVGNHVARDLDELIQAVKQKHPYIQLSVAPAVGQSDNVIQAMASYAASFTR</sequence>
<dbReference type="GO" id="GO:0016829">
    <property type="term" value="F:lyase activity"/>
    <property type="evidence" value="ECO:0007669"/>
    <property type="project" value="UniProtKB-KW"/>
</dbReference>
<keyword evidence="2" id="KW-0456">Lyase</keyword>
<dbReference type="Proteomes" id="UP000294480">
    <property type="component" value="Unassembled WGS sequence"/>
</dbReference>
<evidence type="ECO:0000256" key="2">
    <source>
        <dbReference type="ARBA" id="ARBA00023239"/>
    </source>
</evidence>
<proteinExistence type="predicted"/>
<evidence type="ECO:0000256" key="1">
    <source>
        <dbReference type="ARBA" id="ARBA00022723"/>
    </source>
</evidence>
<dbReference type="CDD" id="cd03416">
    <property type="entry name" value="CbiX_SirB_N"/>
    <property type="match status" value="1"/>
</dbReference>
<name>A0A4R6Y2J9_9BURK</name>
<keyword evidence="4" id="KW-1185">Reference proteome</keyword>
<reference evidence="3 4" key="1">
    <citation type="submission" date="2019-03" db="EMBL/GenBank/DDBJ databases">
        <title>Genomic Encyclopedia of Type Strains, Phase IV (KMG-IV): sequencing the most valuable type-strain genomes for metagenomic binning, comparative biology and taxonomic classification.</title>
        <authorList>
            <person name="Goeker M."/>
        </authorList>
    </citation>
    <scope>NUCLEOTIDE SEQUENCE [LARGE SCALE GENOMIC DNA]</scope>
    <source>
        <strain evidence="3 4">DSM 102852</strain>
    </source>
</reference>
<gene>
    <name evidence="3" type="ORF">DFR44_11712</name>
</gene>
<organism evidence="3 4">
    <name type="scientific">Hydromonas duriensis</name>
    <dbReference type="NCBI Taxonomy" id="1527608"/>
    <lineage>
        <taxon>Bacteria</taxon>
        <taxon>Pseudomonadati</taxon>
        <taxon>Pseudomonadota</taxon>
        <taxon>Betaproteobacteria</taxon>
        <taxon>Burkholderiales</taxon>
        <taxon>Burkholderiaceae</taxon>
        <taxon>Hydromonas</taxon>
    </lineage>
</organism>
<dbReference type="OrthoDB" id="9797895at2"/>
<accession>A0A4R6Y2J9</accession>
<comment type="caution">
    <text evidence="3">The sequence shown here is derived from an EMBL/GenBank/DDBJ whole genome shotgun (WGS) entry which is preliminary data.</text>
</comment>
<dbReference type="Pfam" id="PF01903">
    <property type="entry name" value="CbiX"/>
    <property type="match status" value="1"/>
</dbReference>
<evidence type="ECO:0000313" key="3">
    <source>
        <dbReference type="EMBL" id="TDR30733.1"/>
    </source>
</evidence>
<evidence type="ECO:0000313" key="4">
    <source>
        <dbReference type="Proteomes" id="UP000294480"/>
    </source>
</evidence>
<dbReference type="PANTHER" id="PTHR33542:SF3">
    <property type="entry name" value="SIROHYDROCHLORIN FERROCHELATASE, CHLOROPLASTIC"/>
    <property type="match status" value="1"/>
</dbReference>
<protein>
    <submittedName>
        <fullName evidence="3">Sirohydrochlorin cobaltochelatase</fullName>
    </submittedName>
</protein>
<dbReference type="InterPro" id="IPR050963">
    <property type="entry name" value="Sirohydro_Cobaltochel/CbiX"/>
</dbReference>
<dbReference type="GO" id="GO:0046872">
    <property type="term" value="F:metal ion binding"/>
    <property type="evidence" value="ECO:0007669"/>
    <property type="project" value="UniProtKB-KW"/>
</dbReference>
<dbReference type="Gene3D" id="3.40.50.1400">
    <property type="match status" value="1"/>
</dbReference>
<dbReference type="PANTHER" id="PTHR33542">
    <property type="entry name" value="SIROHYDROCHLORIN FERROCHELATASE, CHLOROPLASTIC"/>
    <property type="match status" value="1"/>
</dbReference>
<keyword evidence="1" id="KW-0479">Metal-binding</keyword>
<dbReference type="EMBL" id="SNZE01000017">
    <property type="protein sequence ID" value="TDR30733.1"/>
    <property type="molecule type" value="Genomic_DNA"/>
</dbReference>
<dbReference type="InterPro" id="IPR002762">
    <property type="entry name" value="CbiX-like"/>
</dbReference>